<comment type="caution">
    <text evidence="2">The sequence shown here is derived from an EMBL/GenBank/DDBJ whole genome shotgun (WGS) entry which is preliminary data.</text>
</comment>
<accession>A0A3S4BMI0</accession>
<evidence type="ECO:0000313" key="2">
    <source>
        <dbReference type="EMBL" id="RWZ53249.1"/>
    </source>
</evidence>
<evidence type="ECO:0000259" key="1">
    <source>
        <dbReference type="Pfam" id="PF04213"/>
    </source>
</evidence>
<feature type="domain" description="Htaa" evidence="1">
    <location>
        <begin position="32"/>
        <end position="167"/>
    </location>
</feature>
<dbReference type="Pfam" id="PF04213">
    <property type="entry name" value="HtaA"/>
    <property type="match status" value="1"/>
</dbReference>
<dbReference type="AlphaFoldDB" id="A0A3S4BMI0"/>
<reference evidence="2 3" key="1">
    <citation type="submission" date="2018-12" db="EMBL/GenBank/DDBJ databases">
        <authorList>
            <person name="Li F."/>
        </authorList>
    </citation>
    <scope>NUCLEOTIDE SEQUENCE [LARGE SCALE GENOMIC DNA]</scope>
    <source>
        <strain evidence="2 3">11W25H-1</strain>
    </source>
</reference>
<sequence length="170" mass="17868">MVVGRRADTPGSRAHRLRLLDRLAGTERVVTHLDWGIKETLVGYVTGMADGEVATEDGAGAVGRSFRFPLVRRDGDVLSFSGRVVMTGHGGLLNVVIGDPAIEHGTDGWTLTIADPDVPDDRLVFATLEGIEESDAGLTVASAALTEPGADLFFGPYTRGTPLDAPTVVG</sequence>
<organism evidence="2 3">
    <name type="scientific">Labedella phragmitis</name>
    <dbReference type="NCBI Taxonomy" id="2498849"/>
    <lineage>
        <taxon>Bacteria</taxon>
        <taxon>Bacillati</taxon>
        <taxon>Actinomycetota</taxon>
        <taxon>Actinomycetes</taxon>
        <taxon>Micrococcales</taxon>
        <taxon>Microbacteriaceae</taxon>
        <taxon>Labedella</taxon>
    </lineage>
</organism>
<dbReference type="EMBL" id="RZNB01000001">
    <property type="protein sequence ID" value="RWZ53249.1"/>
    <property type="molecule type" value="Genomic_DNA"/>
</dbReference>
<protein>
    <recommendedName>
        <fullName evidence="1">Htaa domain-containing protein</fullName>
    </recommendedName>
</protein>
<name>A0A3S4BMI0_9MICO</name>
<gene>
    <name evidence="2" type="ORF">ELQ90_01640</name>
</gene>
<dbReference type="InterPro" id="IPR007331">
    <property type="entry name" value="Htaa"/>
</dbReference>
<proteinExistence type="predicted"/>
<dbReference type="OrthoDB" id="7210788at2"/>
<keyword evidence="3" id="KW-1185">Reference proteome</keyword>
<dbReference type="Proteomes" id="UP000288547">
    <property type="component" value="Unassembled WGS sequence"/>
</dbReference>
<evidence type="ECO:0000313" key="3">
    <source>
        <dbReference type="Proteomes" id="UP000288547"/>
    </source>
</evidence>